<feature type="domain" description="Polyphosphate kinase C-terminal" evidence="13">
    <location>
        <begin position="529"/>
        <end position="702"/>
    </location>
</feature>
<dbReference type="NCBIfam" id="NF003921">
    <property type="entry name" value="PRK05443.2-2"/>
    <property type="match status" value="1"/>
</dbReference>
<accession>A0A1U7CWZ3</accession>
<evidence type="ECO:0000259" key="12">
    <source>
        <dbReference type="Pfam" id="PF13089"/>
    </source>
</evidence>
<dbReference type="Proteomes" id="UP000186309">
    <property type="component" value="Chromosome"/>
</dbReference>
<feature type="domain" description="Polyphosphate kinase C-terminal" evidence="14">
    <location>
        <begin position="357"/>
        <end position="522"/>
    </location>
</feature>
<evidence type="ECO:0000259" key="11">
    <source>
        <dbReference type="Pfam" id="PF02503"/>
    </source>
</evidence>
<sequence>MGKSKNSSNGPSNTAPTPTTTTAVDESSLFINRELSWLDFNERVLEEARDPSNPLLDRLKFLAICSSNQDEFFEVRVAGLQAQLYESLEPQDPPPDGMGPLAQLLEISRRAHDFVSRLNDVWLYEVRPELEEHGIRICSPDDLNPSQNAFLDDYFENQVYPVLTPLAIDPAHPFPHVHNKSLNLLLRIEAIHHHGRQLYAVLQVPSVISRLVQLPDESNGRKQFVLLEDVIGPRLDALFGGYRTVERVAFRATRNSDLSIQENEVKSSLLSTIEETLRQRKWGAPVRLEISERADSDFLVQLLSASALELEERDVYKVTGPVDLTVLAGLYKLEGFRDLREPSYEPKTPPAFTGRKSVFRAIREQDFLVHHPYESFGTVVQLIEEASEDPQVLAIKMTLYRTADSNPIITALARAAENGKQVTALVELQARLDEENNIDKARMLQKAGVHVVYGIVGLKTHCKAALVVRREHDGIRRYVHLGTGNYNHTTARFYTDLSYFTCRPEIGEDASALFNLLTGYSQGNTWNKLVVAPMNLADRLSVLIQREAEHAQAGLPARIIAKMNSLVDPRIITLLYEASQAGVKIDLIVRGICCLRPGVPGVSDNITVRSIVDKYLEHSRIAYFANGDDPQVFLSSADWMPRNFRRRVELMFPIEDPPLRTRIIDEILAIALADNIKARILQPDGTYKRIQPQPGEPIVRSQVEFQNLAREHDKALPMAHAVATADRPLRASEP</sequence>
<dbReference type="Gene3D" id="1.20.58.310">
    <property type="entry name" value="Polyphosphate kinase N-terminal domain"/>
    <property type="match status" value="1"/>
</dbReference>
<dbReference type="KEGG" id="pbor:BSF38_04976"/>
<protein>
    <recommendedName>
        <fullName evidence="8 9">Polyphosphate kinase</fullName>
        <ecNumber evidence="8 9">2.7.4.1</ecNumber>
    </recommendedName>
    <alternativeName>
        <fullName evidence="8">ATP-polyphosphate phosphotransferase</fullName>
    </alternativeName>
    <alternativeName>
        <fullName evidence="8">Polyphosphoric acid kinase</fullName>
    </alternativeName>
</protein>
<dbReference type="SUPFAM" id="SSF56024">
    <property type="entry name" value="Phospholipase D/nuclease"/>
    <property type="match status" value="2"/>
</dbReference>
<feature type="binding site" evidence="8">
    <location>
        <position position="431"/>
    </location>
    <ligand>
        <name>Mg(2+)</name>
        <dbReference type="ChEBI" id="CHEBI:18420"/>
    </ligand>
</feature>
<dbReference type="GO" id="GO:0006799">
    <property type="term" value="P:polyphosphate biosynthetic process"/>
    <property type="evidence" value="ECO:0007669"/>
    <property type="project" value="UniProtKB-UniRule"/>
</dbReference>
<dbReference type="InterPro" id="IPR003414">
    <property type="entry name" value="PP_kinase"/>
</dbReference>
<dbReference type="STRING" id="1387353.BSF38_04976"/>
<dbReference type="FunFam" id="3.30.870.10:FF:000001">
    <property type="entry name" value="Polyphosphate kinase"/>
    <property type="match status" value="1"/>
</dbReference>
<comment type="similarity">
    <text evidence="8 9">Belongs to the polyphosphate kinase 1 (PPK1) family.</text>
</comment>
<dbReference type="InterPro" id="IPR025200">
    <property type="entry name" value="PPK_C_dom2"/>
</dbReference>
<organism evidence="15 16">
    <name type="scientific">Paludisphaera borealis</name>
    <dbReference type="NCBI Taxonomy" id="1387353"/>
    <lineage>
        <taxon>Bacteria</taxon>
        <taxon>Pseudomonadati</taxon>
        <taxon>Planctomycetota</taxon>
        <taxon>Planctomycetia</taxon>
        <taxon>Isosphaerales</taxon>
        <taxon>Isosphaeraceae</taxon>
        <taxon>Paludisphaera</taxon>
    </lineage>
</organism>
<evidence type="ECO:0000259" key="14">
    <source>
        <dbReference type="Pfam" id="PF17941"/>
    </source>
</evidence>
<dbReference type="NCBIfam" id="NF003918">
    <property type="entry name" value="PRK05443.1-2"/>
    <property type="match status" value="1"/>
</dbReference>
<keyword evidence="16" id="KW-1185">Reference proteome</keyword>
<dbReference type="EC" id="2.7.4.1" evidence="8 9"/>
<dbReference type="Gene3D" id="3.30.870.10">
    <property type="entry name" value="Endonuclease Chain A"/>
    <property type="match status" value="2"/>
</dbReference>
<evidence type="ECO:0000256" key="7">
    <source>
        <dbReference type="ARBA" id="ARBA00022842"/>
    </source>
</evidence>
<dbReference type="PANTHER" id="PTHR30218">
    <property type="entry name" value="POLYPHOSPHATE KINASE"/>
    <property type="match status" value="1"/>
</dbReference>
<feature type="domain" description="Polyphosphate kinase N-terminal" evidence="12">
    <location>
        <begin position="30"/>
        <end position="137"/>
    </location>
</feature>
<feature type="compositionally biased region" description="Low complexity" evidence="10">
    <location>
        <begin position="1"/>
        <end position="23"/>
    </location>
</feature>
<evidence type="ECO:0000256" key="3">
    <source>
        <dbReference type="ARBA" id="ARBA00022723"/>
    </source>
</evidence>
<dbReference type="InterPro" id="IPR041108">
    <property type="entry name" value="PP_kinase_C_1"/>
</dbReference>
<dbReference type="InterPro" id="IPR036830">
    <property type="entry name" value="PP_kinase_middle_dom_sf"/>
</dbReference>
<dbReference type="Pfam" id="PF17941">
    <property type="entry name" value="PP_kinase_C_1"/>
    <property type="match status" value="1"/>
</dbReference>
<name>A0A1U7CWZ3_9BACT</name>
<dbReference type="Pfam" id="PF02503">
    <property type="entry name" value="PP_kinase"/>
    <property type="match status" value="1"/>
</dbReference>
<dbReference type="GO" id="GO:0005524">
    <property type="term" value="F:ATP binding"/>
    <property type="evidence" value="ECO:0007669"/>
    <property type="project" value="UniProtKB-KW"/>
</dbReference>
<evidence type="ECO:0000256" key="4">
    <source>
        <dbReference type="ARBA" id="ARBA00022741"/>
    </source>
</evidence>
<dbReference type="EMBL" id="CP019082">
    <property type="protein sequence ID" value="APW63409.1"/>
    <property type="molecule type" value="Genomic_DNA"/>
</dbReference>
<keyword evidence="2 8" id="KW-0808">Transferase</keyword>
<dbReference type="HAMAP" id="MF_00347">
    <property type="entry name" value="Polyphosphate_kinase"/>
    <property type="match status" value="1"/>
</dbReference>
<dbReference type="GO" id="GO:0008976">
    <property type="term" value="F:polyphosphate kinase activity"/>
    <property type="evidence" value="ECO:0007669"/>
    <property type="project" value="UniProtKB-UniRule"/>
</dbReference>
<keyword evidence="5 8" id="KW-0418">Kinase</keyword>
<evidence type="ECO:0000256" key="1">
    <source>
        <dbReference type="ARBA" id="ARBA00022553"/>
    </source>
</evidence>
<dbReference type="PANTHER" id="PTHR30218:SF0">
    <property type="entry name" value="POLYPHOSPHATE KINASE"/>
    <property type="match status" value="1"/>
</dbReference>
<feature type="region of interest" description="Disordered" evidence="10">
    <location>
        <begin position="1"/>
        <end position="25"/>
    </location>
</feature>
<dbReference type="InterPro" id="IPR036832">
    <property type="entry name" value="PPK_N_dom_sf"/>
</dbReference>
<feature type="binding site" evidence="8">
    <location>
        <position position="68"/>
    </location>
    <ligand>
        <name>ATP</name>
        <dbReference type="ChEBI" id="CHEBI:30616"/>
    </ligand>
</feature>
<keyword evidence="7 8" id="KW-0460">Magnesium</keyword>
<dbReference type="InterPro" id="IPR024953">
    <property type="entry name" value="PP_kinase_middle"/>
</dbReference>
<evidence type="ECO:0000256" key="5">
    <source>
        <dbReference type="ARBA" id="ARBA00022777"/>
    </source>
</evidence>
<reference evidence="16" key="1">
    <citation type="submission" date="2016-12" db="EMBL/GenBank/DDBJ databases">
        <title>Comparative genomics of four Isosphaeraceae planctomycetes: a common pool of plasmids and glycoside hydrolase genes.</title>
        <authorList>
            <person name="Ivanova A."/>
        </authorList>
    </citation>
    <scope>NUCLEOTIDE SEQUENCE [LARGE SCALE GENOMIC DNA]</scope>
    <source>
        <strain evidence="16">PX4</strain>
    </source>
</reference>
<dbReference type="NCBIfam" id="TIGR03705">
    <property type="entry name" value="poly_P_kin"/>
    <property type="match status" value="1"/>
</dbReference>
<feature type="binding site" evidence="8">
    <location>
        <position position="618"/>
    </location>
    <ligand>
        <name>ATP</name>
        <dbReference type="ChEBI" id="CHEBI:30616"/>
    </ligand>
</feature>
<evidence type="ECO:0000259" key="13">
    <source>
        <dbReference type="Pfam" id="PF13090"/>
    </source>
</evidence>
<evidence type="ECO:0000256" key="2">
    <source>
        <dbReference type="ARBA" id="ARBA00022679"/>
    </source>
</evidence>
<evidence type="ECO:0000313" key="16">
    <source>
        <dbReference type="Proteomes" id="UP000186309"/>
    </source>
</evidence>
<comment type="PTM">
    <text evidence="8 9">An intermediate of this reaction is the autophosphorylated ppk in which a phosphate is covalently linked to a histidine residue through a N-P bond.</text>
</comment>
<feature type="binding site" evidence="8">
    <location>
        <position position="401"/>
    </location>
    <ligand>
        <name>Mg(2+)</name>
        <dbReference type="ChEBI" id="CHEBI:18420"/>
    </ligand>
</feature>
<dbReference type="Gene3D" id="3.30.1840.10">
    <property type="entry name" value="Polyphosphate kinase middle domain"/>
    <property type="match status" value="1"/>
</dbReference>
<comment type="cofactor">
    <cofactor evidence="8">
        <name>Mg(2+)</name>
        <dbReference type="ChEBI" id="CHEBI:18420"/>
    </cofactor>
</comment>
<evidence type="ECO:0000256" key="6">
    <source>
        <dbReference type="ARBA" id="ARBA00022840"/>
    </source>
</evidence>
<evidence type="ECO:0000256" key="8">
    <source>
        <dbReference type="HAMAP-Rule" id="MF_00347"/>
    </source>
</evidence>
<evidence type="ECO:0000256" key="9">
    <source>
        <dbReference type="RuleBase" id="RU003800"/>
    </source>
</evidence>
<dbReference type="Pfam" id="PF13089">
    <property type="entry name" value="PP_kinase_N"/>
    <property type="match status" value="1"/>
</dbReference>
<dbReference type="GO" id="GO:0046872">
    <property type="term" value="F:metal ion binding"/>
    <property type="evidence" value="ECO:0007669"/>
    <property type="project" value="UniProtKB-KW"/>
</dbReference>
<dbReference type="CDD" id="cd09168">
    <property type="entry name" value="PLDc_PaPPK1_C2_like"/>
    <property type="match status" value="1"/>
</dbReference>
<proteinExistence type="inferred from homology"/>
<keyword evidence="3 8" id="KW-0479">Metal-binding</keyword>
<dbReference type="CDD" id="cd09165">
    <property type="entry name" value="PLDc_PaPPK1_C1_like"/>
    <property type="match status" value="1"/>
</dbReference>
<keyword evidence="4 8" id="KW-0547">Nucleotide-binding</keyword>
<dbReference type="GO" id="GO:0009358">
    <property type="term" value="C:polyphosphate kinase complex"/>
    <property type="evidence" value="ECO:0007669"/>
    <property type="project" value="InterPro"/>
</dbReference>
<dbReference type="AlphaFoldDB" id="A0A1U7CWZ3"/>
<feature type="active site" description="Phosphohistidine intermediate" evidence="8">
    <location>
        <position position="461"/>
    </location>
</feature>
<keyword evidence="6 8" id="KW-0067">ATP-binding</keyword>
<dbReference type="PIRSF" id="PIRSF015589">
    <property type="entry name" value="PP_kinase"/>
    <property type="match status" value="1"/>
</dbReference>
<comment type="function">
    <text evidence="8 9">Catalyzes the reversible transfer of the terminal phosphate of ATP to form a long-chain polyphosphate (polyP).</text>
</comment>
<dbReference type="RefSeq" id="WP_083714019.1">
    <property type="nucleotide sequence ID" value="NZ_CP019082.1"/>
</dbReference>
<evidence type="ECO:0000256" key="10">
    <source>
        <dbReference type="SAM" id="MobiDB-lite"/>
    </source>
</evidence>
<evidence type="ECO:0000313" key="15">
    <source>
        <dbReference type="EMBL" id="APW63409.1"/>
    </source>
</evidence>
<gene>
    <name evidence="8 15" type="primary">ppk</name>
    <name evidence="15" type="ORF">BSF38_04976</name>
</gene>
<dbReference type="NCBIfam" id="NF003917">
    <property type="entry name" value="PRK05443.1-1"/>
    <property type="match status" value="1"/>
</dbReference>
<feature type="binding site" evidence="8">
    <location>
        <position position="494"/>
    </location>
    <ligand>
        <name>ATP</name>
        <dbReference type="ChEBI" id="CHEBI:30616"/>
    </ligand>
</feature>
<keyword evidence="1 8" id="KW-0597">Phosphoprotein</keyword>
<comment type="catalytic activity">
    <reaction evidence="8 9">
        <text>[phosphate](n) + ATP = [phosphate](n+1) + ADP</text>
        <dbReference type="Rhea" id="RHEA:19573"/>
        <dbReference type="Rhea" id="RHEA-COMP:9859"/>
        <dbReference type="Rhea" id="RHEA-COMP:14280"/>
        <dbReference type="ChEBI" id="CHEBI:16838"/>
        <dbReference type="ChEBI" id="CHEBI:30616"/>
        <dbReference type="ChEBI" id="CHEBI:456216"/>
        <dbReference type="EC" id="2.7.4.1"/>
    </reaction>
</comment>
<dbReference type="OrthoDB" id="9761456at2"/>
<feature type="domain" description="Polyphosphate kinase middle" evidence="11">
    <location>
        <begin position="147"/>
        <end position="328"/>
    </location>
</feature>
<dbReference type="SUPFAM" id="SSF143724">
    <property type="entry name" value="PHP14-like"/>
    <property type="match status" value="1"/>
</dbReference>
<dbReference type="InterPro" id="IPR025198">
    <property type="entry name" value="PPK_N_dom"/>
</dbReference>
<dbReference type="Pfam" id="PF13090">
    <property type="entry name" value="PP_kinase_C"/>
    <property type="match status" value="1"/>
</dbReference>
<dbReference type="SUPFAM" id="SSF140356">
    <property type="entry name" value="PPK N-terminal domain-like"/>
    <property type="match status" value="1"/>
</dbReference>
<feature type="binding site" evidence="8">
    <location>
        <position position="590"/>
    </location>
    <ligand>
        <name>ATP</name>
        <dbReference type="ChEBI" id="CHEBI:30616"/>
    </ligand>
</feature>